<evidence type="ECO:0000313" key="12">
    <source>
        <dbReference type="Proteomes" id="UP000035301"/>
    </source>
</evidence>
<dbReference type="InterPro" id="IPR015974">
    <property type="entry name" value="Ribosomal_eL19_dom3"/>
</dbReference>
<evidence type="ECO:0000313" key="11">
    <source>
        <dbReference type="EMBL" id="KLK89223.1"/>
    </source>
</evidence>
<dbReference type="Pfam" id="PF25476">
    <property type="entry name" value="Ribosomal_L19e_C"/>
    <property type="match status" value="1"/>
</dbReference>
<dbReference type="InterPro" id="IPR039547">
    <property type="entry name" value="Ribosomal_eL19"/>
</dbReference>
<name>A0A0H1R251_9EURY</name>
<keyword evidence="3 7" id="KW-0699">rRNA-binding</keyword>
<dbReference type="PANTHER" id="PTHR10722">
    <property type="entry name" value="60S RIBOSOMAL PROTEIN L19"/>
    <property type="match status" value="1"/>
</dbReference>
<dbReference type="InterPro" id="IPR015972">
    <property type="entry name" value="Ribosomal_eL19_dom1"/>
</dbReference>
<evidence type="ECO:0000256" key="3">
    <source>
        <dbReference type="ARBA" id="ARBA00022730"/>
    </source>
</evidence>
<dbReference type="Gene3D" id="1.10.1650.10">
    <property type="match status" value="1"/>
</dbReference>
<proteinExistence type="inferred from homology"/>
<dbReference type="InterPro" id="IPR035970">
    <property type="entry name" value="60S_ribosomal_eL19_sf"/>
</dbReference>
<dbReference type="FunFam" id="1.10.1650.10:FF:000001">
    <property type="entry name" value="Ribosomal protein L19"/>
    <property type="match status" value="1"/>
</dbReference>
<dbReference type="GO" id="GO:0006412">
    <property type="term" value="P:translation"/>
    <property type="evidence" value="ECO:0007669"/>
    <property type="project" value="UniProtKB-UniRule"/>
</dbReference>
<sequence length="150" mass="17072">MSDLASQKRMAAAILKCGVNRVWFDPERQADIEAAISRNDLRELIGEGAIRAHPVKGNSRGRARVRMAKRSYGHRKGPGRRKGAAGARNASKRTWIRKIRAQRRTLREMREDGTIDRSLYRLMYRRASGGQFRSVSHLEAQIEITAGRMK</sequence>
<dbReference type="Gene3D" id="1.10.1200.60">
    <property type="match status" value="1"/>
</dbReference>
<dbReference type="SUPFAM" id="SSF48140">
    <property type="entry name" value="Ribosomal protein L19 (L19e)"/>
    <property type="match status" value="1"/>
</dbReference>
<dbReference type="NCBIfam" id="NF006343">
    <property type="entry name" value="PRK08570.1"/>
    <property type="match status" value="1"/>
</dbReference>
<dbReference type="CDD" id="cd01418">
    <property type="entry name" value="Ribosomal_L19e_A"/>
    <property type="match status" value="1"/>
</dbReference>
<evidence type="ECO:0000256" key="8">
    <source>
        <dbReference type="RuleBase" id="RU000574"/>
    </source>
</evidence>
<comment type="caution">
    <text evidence="11">The sequence shown here is derived from an EMBL/GenBank/DDBJ whole genome shotgun (WGS) entry which is preliminary data.</text>
</comment>
<organism evidence="11 12">
    <name type="scientific">Methanoculleus sediminis</name>
    <dbReference type="NCBI Taxonomy" id="1550566"/>
    <lineage>
        <taxon>Archaea</taxon>
        <taxon>Methanobacteriati</taxon>
        <taxon>Methanobacteriota</taxon>
        <taxon>Stenosarchaea group</taxon>
        <taxon>Methanomicrobia</taxon>
        <taxon>Methanomicrobiales</taxon>
        <taxon>Methanomicrobiaceae</taxon>
        <taxon>Methanoculleus</taxon>
    </lineage>
</organism>
<dbReference type="EMBL" id="JXOJ01000001">
    <property type="protein sequence ID" value="KLK89223.1"/>
    <property type="molecule type" value="Genomic_DNA"/>
</dbReference>
<keyword evidence="6 7" id="KW-0687">Ribonucleoprotein</keyword>
<dbReference type="PATRIC" id="fig|1550566.3.peg.409"/>
<dbReference type="InterPro" id="IPR057260">
    <property type="entry name" value="Ribosomal_L19e_C"/>
</dbReference>
<dbReference type="InterPro" id="IPR000196">
    <property type="entry name" value="Ribosomal_eL19_dom"/>
</dbReference>
<comment type="subunit">
    <text evidence="2 7">Part of the 50S ribosomal subunit.</text>
</comment>
<comment type="function">
    <text evidence="7">Binds to the 23S rRNA.</text>
</comment>
<feature type="compositionally biased region" description="Basic residues" evidence="9">
    <location>
        <begin position="71"/>
        <end position="83"/>
    </location>
</feature>
<dbReference type="OrthoDB" id="11624at2157"/>
<dbReference type="InterPro" id="IPR015973">
    <property type="entry name" value="Ribosomal_eL19_dom2"/>
</dbReference>
<evidence type="ECO:0000256" key="7">
    <source>
        <dbReference type="HAMAP-Rule" id="MF_01475"/>
    </source>
</evidence>
<evidence type="ECO:0000256" key="6">
    <source>
        <dbReference type="ARBA" id="ARBA00023274"/>
    </source>
</evidence>
<keyword evidence="12" id="KW-1185">Reference proteome</keyword>
<keyword evidence="5 7" id="KW-0689">Ribosomal protein</keyword>
<dbReference type="Proteomes" id="UP000035301">
    <property type="component" value="Unassembled WGS sequence"/>
</dbReference>
<evidence type="ECO:0000256" key="2">
    <source>
        <dbReference type="ARBA" id="ARBA00011838"/>
    </source>
</evidence>
<dbReference type="InterPro" id="IPR023638">
    <property type="entry name" value="Ribosomal_eL19_CS"/>
</dbReference>
<evidence type="ECO:0000256" key="5">
    <source>
        <dbReference type="ARBA" id="ARBA00022980"/>
    </source>
</evidence>
<evidence type="ECO:0000256" key="9">
    <source>
        <dbReference type="SAM" id="MobiDB-lite"/>
    </source>
</evidence>
<dbReference type="GO" id="GO:0003735">
    <property type="term" value="F:structural constituent of ribosome"/>
    <property type="evidence" value="ECO:0007669"/>
    <property type="project" value="InterPro"/>
</dbReference>
<feature type="domain" description="Large ribosomal subunit protein eL19" evidence="10">
    <location>
        <begin position="3"/>
        <end position="146"/>
    </location>
</feature>
<keyword evidence="4 7" id="KW-0694">RNA-binding</keyword>
<evidence type="ECO:0000256" key="4">
    <source>
        <dbReference type="ARBA" id="ARBA00022884"/>
    </source>
</evidence>
<comment type="similarity">
    <text evidence="1 7 8">Belongs to the eukaryotic ribosomal protein eL19 family.</text>
</comment>
<dbReference type="GO" id="GO:0070180">
    <property type="term" value="F:large ribosomal subunit rRNA binding"/>
    <property type="evidence" value="ECO:0007669"/>
    <property type="project" value="UniProtKB-UniRule"/>
</dbReference>
<feature type="region of interest" description="Disordered" evidence="9">
    <location>
        <begin position="71"/>
        <end position="91"/>
    </location>
</feature>
<dbReference type="SMART" id="SM01416">
    <property type="entry name" value="Ribosomal_L19e"/>
    <property type="match status" value="1"/>
</dbReference>
<dbReference type="RefSeq" id="WP_048180234.1">
    <property type="nucleotide sequence ID" value="NZ_JXOJ01000001.1"/>
</dbReference>
<gene>
    <name evidence="7 11" type="primary">rpl19e</name>
    <name evidence="11" type="ORF">SZ63_01945</name>
</gene>
<dbReference type="AlphaFoldDB" id="A0A0H1R251"/>
<evidence type="ECO:0000259" key="10">
    <source>
        <dbReference type="SMART" id="SM01416"/>
    </source>
</evidence>
<dbReference type="InterPro" id="IPR057259">
    <property type="entry name" value="Ribosomal_L19e"/>
</dbReference>
<dbReference type="Pfam" id="PF01280">
    <property type="entry name" value="Ribosomal_L19e"/>
    <property type="match status" value="1"/>
</dbReference>
<dbReference type="Gene3D" id="1.20.5.560">
    <property type="entry name" value="Single Heli x bin"/>
    <property type="match status" value="1"/>
</dbReference>
<dbReference type="InterPro" id="IPR033936">
    <property type="entry name" value="Ribosomal_eL19_arc"/>
</dbReference>
<dbReference type="STRING" id="1550566.SZ63_01945"/>
<accession>A0A0H1R251</accession>
<protein>
    <recommendedName>
        <fullName evidence="7">Large ribosomal subunit protein eL19</fullName>
    </recommendedName>
</protein>
<dbReference type="HAMAP" id="MF_01475">
    <property type="entry name" value="Ribosomal_eL19"/>
    <property type="match status" value="1"/>
</dbReference>
<dbReference type="PROSITE" id="PS00526">
    <property type="entry name" value="RIBOSOMAL_L19E"/>
    <property type="match status" value="1"/>
</dbReference>
<dbReference type="GO" id="GO:0022625">
    <property type="term" value="C:cytosolic large ribosomal subunit"/>
    <property type="evidence" value="ECO:0007669"/>
    <property type="project" value="InterPro"/>
</dbReference>
<reference evidence="11 12" key="1">
    <citation type="journal article" date="2015" name="Int. J. Syst. Evol. Microbiol.">
        <title>Methanoculleus sediminis sp. nov., a methanogen from sediments near a submarine mud volcano.</title>
        <authorList>
            <person name="Chen S.C."/>
            <person name="Chen M.F."/>
            <person name="Lai M.C."/>
            <person name="Weng C.Y."/>
            <person name="Wu S.Y."/>
            <person name="Lin S."/>
            <person name="Yang T.F."/>
            <person name="Chen P.C."/>
        </authorList>
    </citation>
    <scope>NUCLEOTIDE SEQUENCE [LARGE SCALE GENOMIC DNA]</scope>
    <source>
        <strain evidence="11 12">S3Fa</strain>
    </source>
</reference>
<evidence type="ECO:0000256" key="1">
    <source>
        <dbReference type="ARBA" id="ARBA00011082"/>
    </source>
</evidence>